<dbReference type="SUPFAM" id="SSF46785">
    <property type="entry name" value="Winged helix' DNA-binding domain"/>
    <property type="match status" value="1"/>
</dbReference>
<dbReference type="Gene3D" id="1.10.10.10">
    <property type="entry name" value="Winged helix-like DNA-binding domain superfamily/Winged helix DNA-binding domain"/>
    <property type="match status" value="1"/>
</dbReference>
<dbReference type="Proteomes" id="UP000249061">
    <property type="component" value="Unassembled WGS sequence"/>
</dbReference>
<dbReference type="EMBL" id="QFQP01000005">
    <property type="protein sequence ID" value="PZR15463.1"/>
    <property type="molecule type" value="Genomic_DNA"/>
</dbReference>
<evidence type="ECO:0000259" key="1">
    <source>
        <dbReference type="Pfam" id="PF14213"/>
    </source>
</evidence>
<dbReference type="Pfam" id="PF14213">
    <property type="entry name" value="DUF4325"/>
    <property type="match status" value="1"/>
</dbReference>
<sequence>MPQPITDVLERLVNGGAEFSSSDFANLAGVTRQAVHRHLKKWVAEGRLSVTGKARAARYRRRVVPLRQRVEVASAGSLYRLSARLLLMDVEAKEVELDFTGITALGDEFLDELFLVWAPAHRDVQLKVVHLPSRFAPQFFAFAKAARQVRAVGT</sequence>
<evidence type="ECO:0000313" key="2">
    <source>
        <dbReference type="EMBL" id="PZR15463.1"/>
    </source>
</evidence>
<dbReference type="InterPro" id="IPR036388">
    <property type="entry name" value="WH-like_DNA-bd_sf"/>
</dbReference>
<dbReference type="InterPro" id="IPR025474">
    <property type="entry name" value="DUF4325"/>
</dbReference>
<dbReference type="InterPro" id="IPR036390">
    <property type="entry name" value="WH_DNA-bd_sf"/>
</dbReference>
<reference evidence="2 3" key="1">
    <citation type="submission" date="2017-08" db="EMBL/GenBank/DDBJ databases">
        <title>Infants hospitalized years apart are colonized by the same room-sourced microbial strains.</title>
        <authorList>
            <person name="Brooks B."/>
            <person name="Olm M.R."/>
            <person name="Firek B.A."/>
            <person name="Baker R."/>
            <person name="Thomas B.C."/>
            <person name="Morowitz M.J."/>
            <person name="Banfield J.F."/>
        </authorList>
    </citation>
    <scope>NUCLEOTIDE SEQUENCE [LARGE SCALE GENOMIC DNA]</scope>
    <source>
        <strain evidence="2">S2_003_000_R2_14</strain>
    </source>
</reference>
<comment type="caution">
    <text evidence="2">The sequence shown here is derived from an EMBL/GenBank/DDBJ whole genome shotgun (WGS) entry which is preliminary data.</text>
</comment>
<accession>A0A2W5TQ22</accession>
<feature type="domain" description="DUF4325" evidence="1">
    <location>
        <begin position="91"/>
        <end position="131"/>
    </location>
</feature>
<proteinExistence type="predicted"/>
<protein>
    <recommendedName>
        <fullName evidence="1">DUF4325 domain-containing protein</fullName>
    </recommendedName>
</protein>
<dbReference type="AlphaFoldDB" id="A0A2W5TQ22"/>
<evidence type="ECO:0000313" key="3">
    <source>
        <dbReference type="Proteomes" id="UP000249061"/>
    </source>
</evidence>
<name>A0A2W5TQ22_9BACT</name>
<organism evidence="2 3">
    <name type="scientific">Archangium gephyra</name>
    <dbReference type="NCBI Taxonomy" id="48"/>
    <lineage>
        <taxon>Bacteria</taxon>
        <taxon>Pseudomonadati</taxon>
        <taxon>Myxococcota</taxon>
        <taxon>Myxococcia</taxon>
        <taxon>Myxococcales</taxon>
        <taxon>Cystobacterineae</taxon>
        <taxon>Archangiaceae</taxon>
        <taxon>Archangium</taxon>
    </lineage>
</organism>
<gene>
    <name evidence="2" type="ORF">DI536_08415</name>
</gene>